<organism evidence="2 3">
    <name type="scientific">Knoellia koreensis</name>
    <dbReference type="NCBI Taxonomy" id="2730921"/>
    <lineage>
        <taxon>Bacteria</taxon>
        <taxon>Bacillati</taxon>
        <taxon>Actinomycetota</taxon>
        <taxon>Actinomycetes</taxon>
        <taxon>Micrococcales</taxon>
        <taxon>Intrasporangiaceae</taxon>
        <taxon>Knoellia</taxon>
    </lineage>
</organism>
<dbReference type="InterPro" id="IPR051916">
    <property type="entry name" value="GPI-anchor_lipid_remodeler"/>
</dbReference>
<dbReference type="Proteomes" id="UP000588586">
    <property type="component" value="Unassembled WGS sequence"/>
</dbReference>
<accession>A0A849HEP0</accession>
<dbReference type="GO" id="GO:0006506">
    <property type="term" value="P:GPI anchor biosynthetic process"/>
    <property type="evidence" value="ECO:0007669"/>
    <property type="project" value="TreeGrafter"/>
</dbReference>
<sequence length="241" mass="25982">MPLTCLTYNIHGGIGMDDALDLDRIVDVVRASGADLVALQEVDRHRRELTGHVDQAGYLARRLGMELAYAACLDDEPVAPSGERAQYGTALLSRIGLVDKGIRHLPCFDGSEQRGVLEAEVQVDGTPVRVLGTHLQWDREDERLAQAEAIVAGLDQRPTILLGDFNTEPGSPTHRLLATHLDDAWAGVGAGPGATFTAEPPPRRIDYIWLGGGLQARTAEIIDSVASDHSALRVVVELGRT</sequence>
<dbReference type="InterPro" id="IPR036691">
    <property type="entry name" value="Endo/exonu/phosph_ase_sf"/>
</dbReference>
<dbReference type="AlphaFoldDB" id="A0A849HEP0"/>
<protein>
    <submittedName>
        <fullName evidence="2">Metal-dependent hydrolase</fullName>
    </submittedName>
</protein>
<name>A0A849HEP0_9MICO</name>
<feature type="domain" description="Endonuclease/exonuclease/phosphatase" evidence="1">
    <location>
        <begin position="6"/>
        <end position="229"/>
    </location>
</feature>
<dbReference type="Pfam" id="PF03372">
    <property type="entry name" value="Exo_endo_phos"/>
    <property type="match status" value="1"/>
</dbReference>
<dbReference type="Gene3D" id="3.60.10.10">
    <property type="entry name" value="Endonuclease/exonuclease/phosphatase"/>
    <property type="match status" value="1"/>
</dbReference>
<dbReference type="GO" id="GO:0016020">
    <property type="term" value="C:membrane"/>
    <property type="evidence" value="ECO:0007669"/>
    <property type="project" value="GOC"/>
</dbReference>
<dbReference type="EMBL" id="JABEPQ010000007">
    <property type="protein sequence ID" value="NNM48216.1"/>
    <property type="molecule type" value="Genomic_DNA"/>
</dbReference>
<evidence type="ECO:0000313" key="3">
    <source>
        <dbReference type="Proteomes" id="UP000588586"/>
    </source>
</evidence>
<reference evidence="2 3" key="1">
    <citation type="submission" date="2020-04" db="EMBL/GenBank/DDBJ databases">
        <title>Knoellia sp. isolate from air conditioner.</title>
        <authorList>
            <person name="Chea S."/>
            <person name="Kim D.-U."/>
        </authorList>
    </citation>
    <scope>NUCLEOTIDE SEQUENCE [LARGE SCALE GENOMIC DNA]</scope>
    <source>
        <strain evidence="2 3">DB2414S</strain>
    </source>
</reference>
<keyword evidence="3" id="KW-1185">Reference proteome</keyword>
<gene>
    <name evidence="2" type="ORF">HJG52_19705</name>
</gene>
<keyword evidence="2" id="KW-0378">Hydrolase</keyword>
<evidence type="ECO:0000313" key="2">
    <source>
        <dbReference type="EMBL" id="NNM48216.1"/>
    </source>
</evidence>
<dbReference type="GO" id="GO:0016787">
    <property type="term" value="F:hydrolase activity"/>
    <property type="evidence" value="ECO:0007669"/>
    <property type="project" value="UniProtKB-KW"/>
</dbReference>
<dbReference type="PANTHER" id="PTHR14859:SF15">
    <property type="entry name" value="ENDONUCLEASE_EXONUCLEASE_PHOSPHATASE DOMAIN-CONTAINING PROTEIN"/>
    <property type="match status" value="1"/>
</dbReference>
<dbReference type="SUPFAM" id="SSF56219">
    <property type="entry name" value="DNase I-like"/>
    <property type="match status" value="1"/>
</dbReference>
<evidence type="ECO:0000259" key="1">
    <source>
        <dbReference type="Pfam" id="PF03372"/>
    </source>
</evidence>
<proteinExistence type="predicted"/>
<dbReference type="RefSeq" id="WP_171245347.1">
    <property type="nucleotide sequence ID" value="NZ_JABEPQ010000007.1"/>
</dbReference>
<dbReference type="PANTHER" id="PTHR14859">
    <property type="entry name" value="CALCOFLUOR WHITE HYPERSENSITIVE PROTEIN PRECURSOR"/>
    <property type="match status" value="1"/>
</dbReference>
<comment type="caution">
    <text evidence="2">The sequence shown here is derived from an EMBL/GenBank/DDBJ whole genome shotgun (WGS) entry which is preliminary data.</text>
</comment>
<dbReference type="InterPro" id="IPR005135">
    <property type="entry name" value="Endo/exonuclease/phosphatase"/>
</dbReference>